<reference evidence="3" key="1">
    <citation type="submission" date="2016-10" db="EMBL/GenBank/DDBJ databases">
        <authorList>
            <person name="Varghese N."/>
            <person name="Submissions S."/>
        </authorList>
    </citation>
    <scope>NUCLEOTIDE SEQUENCE [LARGE SCALE GENOMIC DNA]</scope>
    <source>
        <strain evidence="3">IBRC-M10078</strain>
    </source>
</reference>
<gene>
    <name evidence="2" type="ORF">SAMN05216565_103474</name>
</gene>
<organism evidence="2 3">
    <name type="scientific">Litchfieldia salsa</name>
    <dbReference type="NCBI Taxonomy" id="930152"/>
    <lineage>
        <taxon>Bacteria</taxon>
        <taxon>Bacillati</taxon>
        <taxon>Bacillota</taxon>
        <taxon>Bacilli</taxon>
        <taxon>Bacillales</taxon>
        <taxon>Bacillaceae</taxon>
        <taxon>Litchfieldia</taxon>
    </lineage>
</organism>
<dbReference type="EMBL" id="FNJU01000003">
    <property type="protein sequence ID" value="SDP52484.1"/>
    <property type="molecule type" value="Genomic_DNA"/>
</dbReference>
<proteinExistence type="predicted"/>
<feature type="transmembrane region" description="Helical" evidence="1">
    <location>
        <begin position="46"/>
        <end position="66"/>
    </location>
</feature>
<feature type="transmembrane region" description="Helical" evidence="1">
    <location>
        <begin position="6"/>
        <end position="25"/>
    </location>
</feature>
<dbReference type="OrthoDB" id="2928222at2"/>
<accession>A0A1H0TEQ7</accession>
<dbReference type="RefSeq" id="WP_090852546.1">
    <property type="nucleotide sequence ID" value="NZ_FNJU01000003.1"/>
</dbReference>
<name>A0A1H0TEQ7_9BACI</name>
<evidence type="ECO:0000256" key="1">
    <source>
        <dbReference type="SAM" id="Phobius"/>
    </source>
</evidence>
<evidence type="ECO:0000313" key="3">
    <source>
        <dbReference type="Proteomes" id="UP000199159"/>
    </source>
</evidence>
<keyword evidence="3" id="KW-1185">Reference proteome</keyword>
<dbReference type="AlphaFoldDB" id="A0A1H0TEQ7"/>
<keyword evidence="1" id="KW-0812">Transmembrane</keyword>
<evidence type="ECO:0000313" key="2">
    <source>
        <dbReference type="EMBL" id="SDP52484.1"/>
    </source>
</evidence>
<protein>
    <submittedName>
        <fullName evidence="2">Uncharacterized protein</fullName>
    </submittedName>
</protein>
<dbReference type="STRING" id="930152.SAMN05216565_103474"/>
<dbReference type="Proteomes" id="UP000199159">
    <property type="component" value="Unassembled WGS sequence"/>
</dbReference>
<keyword evidence="1" id="KW-0472">Membrane</keyword>
<keyword evidence="1" id="KW-1133">Transmembrane helix</keyword>
<sequence>MVTVSFLFIISILTVILGMIDSYFYEISLLQALMQNIVPEAETRRYLVSYFAFSGLVYSIFVDYRLRKNKKLEQD</sequence>